<reference evidence="2" key="3">
    <citation type="submission" date="2025-09" db="UniProtKB">
        <authorList>
            <consortium name="Ensembl"/>
        </authorList>
    </citation>
    <scope>IDENTIFICATION</scope>
    <source>
        <strain evidence="2">Thorbecke</strain>
    </source>
</reference>
<name>A0A5F9D6Q0_RABIT</name>
<dbReference type="InParanoid" id="A0A5F9D6Q0"/>
<accession>A0A5F9D6Q0</accession>
<reference evidence="2" key="2">
    <citation type="submission" date="2025-08" db="UniProtKB">
        <authorList>
            <consortium name="Ensembl"/>
        </authorList>
    </citation>
    <scope>IDENTIFICATION</scope>
    <source>
        <strain evidence="2">Thorbecke</strain>
    </source>
</reference>
<dbReference type="EMBL" id="AAGW02018291">
    <property type="status" value="NOT_ANNOTATED_CDS"/>
    <property type="molecule type" value="Genomic_DNA"/>
</dbReference>
<dbReference type="InterPro" id="IPR004046">
    <property type="entry name" value="GST_C"/>
</dbReference>
<dbReference type="Proteomes" id="UP000001811">
    <property type="component" value="Chromosome 12"/>
</dbReference>
<dbReference type="InterPro" id="IPR036282">
    <property type="entry name" value="Glutathione-S-Trfase_C_sf"/>
</dbReference>
<organism evidence="2 3">
    <name type="scientific">Oryctolagus cuniculus</name>
    <name type="common">Rabbit</name>
    <dbReference type="NCBI Taxonomy" id="9986"/>
    <lineage>
        <taxon>Eukaryota</taxon>
        <taxon>Metazoa</taxon>
        <taxon>Chordata</taxon>
        <taxon>Craniata</taxon>
        <taxon>Vertebrata</taxon>
        <taxon>Euteleostomi</taxon>
        <taxon>Mammalia</taxon>
        <taxon>Eutheria</taxon>
        <taxon>Euarchontoglires</taxon>
        <taxon>Glires</taxon>
        <taxon>Lagomorpha</taxon>
        <taxon>Leporidae</taxon>
        <taxon>Oryctolagus</taxon>
    </lineage>
</organism>
<dbReference type="AlphaFoldDB" id="A0A5F9D6Q0"/>
<dbReference type="SMR" id="A0A5F9D6Q0"/>
<dbReference type="Gene3D" id="1.20.1050.10">
    <property type="match status" value="1"/>
</dbReference>
<dbReference type="Ensembl" id="ENSOCUT00000056773.1">
    <property type="protein sequence ID" value="ENSOCUP00000041375.1"/>
    <property type="gene ID" value="ENSOCUG00000034994.1"/>
</dbReference>
<dbReference type="PROSITE" id="PS50405">
    <property type="entry name" value="GST_CTER"/>
    <property type="match status" value="1"/>
</dbReference>
<dbReference type="InterPro" id="IPR010987">
    <property type="entry name" value="Glutathione-S-Trfase_C-like"/>
</dbReference>
<dbReference type="SUPFAM" id="SSF47616">
    <property type="entry name" value="GST C-terminal domain-like"/>
    <property type="match status" value="1"/>
</dbReference>
<evidence type="ECO:0000313" key="2">
    <source>
        <dbReference type="Ensembl" id="ENSOCUP00000041375.1"/>
    </source>
</evidence>
<protein>
    <recommendedName>
        <fullName evidence="1">GST C-terminal domain-containing protein</fullName>
    </recommendedName>
</protein>
<feature type="domain" description="GST C-terminal" evidence="1">
    <location>
        <begin position="1"/>
        <end position="113"/>
    </location>
</feature>
<dbReference type="STRING" id="9986.ENSOCUP00000041375"/>
<evidence type="ECO:0000313" key="3">
    <source>
        <dbReference type="Proteomes" id="UP000001811"/>
    </source>
</evidence>
<dbReference type="Gene3D" id="3.40.30.10">
    <property type="entry name" value="Glutaredoxin"/>
    <property type="match status" value="1"/>
</dbReference>
<dbReference type="GeneTree" id="ENSGT00940000164319"/>
<evidence type="ECO:0000259" key="1">
    <source>
        <dbReference type="PROSITE" id="PS50405"/>
    </source>
</evidence>
<sequence length="122" mass="14079">DLNELVLCHPYLPLGEQDVSIVPIKERVRNHVFLTFQSVAQTHKDHLATGHRLNKADILLVGLLYNVEELDSRVIASFFPLSQALKTRIKSLPTVVEFRKPSSDRKPRTDSKLRREEQILFH</sequence>
<dbReference type="Pfam" id="PF14497">
    <property type="entry name" value="GST_C_3"/>
    <property type="match status" value="1"/>
</dbReference>
<keyword evidence="3" id="KW-1185">Reference proteome</keyword>
<proteinExistence type="predicted"/>
<reference evidence="2 3" key="1">
    <citation type="journal article" date="2011" name="Nature">
        <title>A high-resolution map of human evolutionary constraint using 29 mammals.</title>
        <authorList>
            <person name="Lindblad-Toh K."/>
            <person name="Garber M."/>
            <person name="Zuk O."/>
            <person name="Lin M.F."/>
            <person name="Parker B.J."/>
            <person name="Washietl S."/>
            <person name="Kheradpour P."/>
            <person name="Ernst J."/>
            <person name="Jordan G."/>
            <person name="Mauceli E."/>
            <person name="Ward L.D."/>
            <person name="Lowe C.B."/>
            <person name="Holloway A.K."/>
            <person name="Clamp M."/>
            <person name="Gnerre S."/>
            <person name="Alfoldi J."/>
            <person name="Beal K."/>
            <person name="Chang J."/>
            <person name="Clawson H."/>
            <person name="Cuff J."/>
            <person name="Di Palma F."/>
            <person name="Fitzgerald S."/>
            <person name="Flicek P."/>
            <person name="Guttman M."/>
            <person name="Hubisz M.J."/>
            <person name="Jaffe D.B."/>
            <person name="Jungreis I."/>
            <person name="Kent W.J."/>
            <person name="Kostka D."/>
            <person name="Lara M."/>
            <person name="Martins A.L."/>
            <person name="Massingham T."/>
            <person name="Moltke I."/>
            <person name="Raney B.J."/>
            <person name="Rasmussen M.D."/>
            <person name="Robinson J."/>
            <person name="Stark A."/>
            <person name="Vilella A.J."/>
            <person name="Wen J."/>
            <person name="Xie X."/>
            <person name="Zody M.C."/>
            <person name="Baldwin J."/>
            <person name="Bloom T."/>
            <person name="Chin C.W."/>
            <person name="Heiman D."/>
            <person name="Nicol R."/>
            <person name="Nusbaum C."/>
            <person name="Young S."/>
            <person name="Wilkinson J."/>
            <person name="Worley K.C."/>
            <person name="Kovar C.L."/>
            <person name="Muzny D.M."/>
            <person name="Gibbs R.A."/>
            <person name="Cree A."/>
            <person name="Dihn H.H."/>
            <person name="Fowler G."/>
            <person name="Jhangiani S."/>
            <person name="Joshi V."/>
            <person name="Lee S."/>
            <person name="Lewis L.R."/>
            <person name="Nazareth L.V."/>
            <person name="Okwuonu G."/>
            <person name="Santibanez J."/>
            <person name="Warren W.C."/>
            <person name="Mardis E.R."/>
            <person name="Weinstock G.M."/>
            <person name="Wilson R.K."/>
            <person name="Delehaunty K."/>
            <person name="Dooling D."/>
            <person name="Fronik C."/>
            <person name="Fulton L."/>
            <person name="Fulton B."/>
            <person name="Graves T."/>
            <person name="Minx P."/>
            <person name="Sodergren E."/>
            <person name="Birney E."/>
            <person name="Margulies E.H."/>
            <person name="Herrero J."/>
            <person name="Green E.D."/>
            <person name="Haussler D."/>
            <person name="Siepel A."/>
            <person name="Goldman N."/>
            <person name="Pollard K.S."/>
            <person name="Pedersen J.S."/>
            <person name="Lander E.S."/>
            <person name="Kellis M."/>
        </authorList>
    </citation>
    <scope>NUCLEOTIDE SEQUENCE [LARGE SCALE GENOMIC DNA]</scope>
    <source>
        <strain evidence="2 3">Thorbecke inbred</strain>
    </source>
</reference>